<feature type="chain" id="PRO_5046816644" evidence="1">
    <location>
        <begin position="19"/>
        <end position="260"/>
    </location>
</feature>
<keyword evidence="3" id="KW-1185">Reference proteome</keyword>
<reference evidence="2 3" key="1">
    <citation type="submission" date="2020-10" db="EMBL/GenBank/DDBJ databases">
        <title>Mucilaginibacter mali sp. nov., isolated from rhizosphere soil of apple orchard.</title>
        <authorList>
            <person name="Lee J.-S."/>
            <person name="Kim H.S."/>
            <person name="Kim J.-S."/>
        </authorList>
    </citation>
    <scope>NUCLEOTIDE SEQUENCE [LARGE SCALE GENOMIC DNA]</scope>
    <source>
        <strain evidence="2 3">KCTC 23157</strain>
    </source>
</reference>
<dbReference type="Proteomes" id="UP000632774">
    <property type="component" value="Unassembled WGS sequence"/>
</dbReference>
<comment type="caution">
    <text evidence="2">The sequence shown here is derived from an EMBL/GenBank/DDBJ whole genome shotgun (WGS) entry which is preliminary data.</text>
</comment>
<accession>A0ABR9XD91</accession>
<feature type="signal peptide" evidence="1">
    <location>
        <begin position="1"/>
        <end position="18"/>
    </location>
</feature>
<sequence length="260" mass="28686">MHYYRLLIAAVIVSVAFAFTRTHHDAVTKVAVNPGFALIELYTSEGCSSCPAADKLVAKIAQEYKDKEVYVLAYHVDYWNRLGWKDVFSSPQYSARQKEYSNYLKLDGVYTPQAIVNGKTEFVGSDESKMRAVIQQSLSKNASADITLSNVKISGNKANLQYRVTGAQANSNLMLAVIQKHAQTQVKAGENSGRMLPHINIVQKLQVIGLKNNAGNAEISLPDGFNTKDWGIVCFVQNNRDGEIQAVQKAVLDNKELAAN</sequence>
<dbReference type="InterPro" id="IPR010634">
    <property type="entry name" value="DUF1223"/>
</dbReference>
<dbReference type="SUPFAM" id="SSF52833">
    <property type="entry name" value="Thioredoxin-like"/>
    <property type="match status" value="1"/>
</dbReference>
<dbReference type="RefSeq" id="WP_194104760.1">
    <property type="nucleotide sequence ID" value="NZ_JADFFM010000001.1"/>
</dbReference>
<protein>
    <submittedName>
        <fullName evidence="2">DUF1223 domain-containing protein</fullName>
    </submittedName>
</protein>
<dbReference type="PANTHER" id="PTHR36057:SF1">
    <property type="entry name" value="LIPOPROTEIN LIPID ATTACHMENT SITE-LIKE PROTEIN, PUTATIVE (DUF1223)-RELATED"/>
    <property type="match status" value="1"/>
</dbReference>
<organism evidence="2 3">
    <name type="scientific">Mucilaginibacter boryungensis</name>
    <dbReference type="NCBI Taxonomy" id="768480"/>
    <lineage>
        <taxon>Bacteria</taxon>
        <taxon>Pseudomonadati</taxon>
        <taxon>Bacteroidota</taxon>
        <taxon>Sphingobacteriia</taxon>
        <taxon>Sphingobacteriales</taxon>
        <taxon>Sphingobacteriaceae</taxon>
        <taxon>Mucilaginibacter</taxon>
    </lineage>
</organism>
<dbReference type="PANTHER" id="PTHR36057">
    <property type="match status" value="1"/>
</dbReference>
<dbReference type="EMBL" id="JADFFM010000001">
    <property type="protein sequence ID" value="MBE9665363.1"/>
    <property type="molecule type" value="Genomic_DNA"/>
</dbReference>
<gene>
    <name evidence="2" type="ORF">IRJ18_03245</name>
</gene>
<keyword evidence="1" id="KW-0732">Signal</keyword>
<dbReference type="InterPro" id="IPR036249">
    <property type="entry name" value="Thioredoxin-like_sf"/>
</dbReference>
<proteinExistence type="predicted"/>
<dbReference type="Pfam" id="PF06764">
    <property type="entry name" value="DUF1223"/>
    <property type="match status" value="1"/>
</dbReference>
<evidence type="ECO:0000256" key="1">
    <source>
        <dbReference type="SAM" id="SignalP"/>
    </source>
</evidence>
<evidence type="ECO:0000313" key="2">
    <source>
        <dbReference type="EMBL" id="MBE9665363.1"/>
    </source>
</evidence>
<evidence type="ECO:0000313" key="3">
    <source>
        <dbReference type="Proteomes" id="UP000632774"/>
    </source>
</evidence>
<dbReference type="Gene3D" id="3.40.30.10">
    <property type="entry name" value="Glutaredoxin"/>
    <property type="match status" value="1"/>
</dbReference>
<name>A0ABR9XD91_9SPHI</name>